<evidence type="ECO:0000256" key="5">
    <source>
        <dbReference type="ARBA" id="ARBA00023049"/>
    </source>
</evidence>
<comment type="cofactor">
    <cofactor evidence="6">
        <name>Zn(2+)</name>
        <dbReference type="ChEBI" id="CHEBI:29105"/>
    </cofactor>
    <text evidence="6">Binds 1 zinc ion.</text>
</comment>
<name>A0AAJ1V699_9LACT</name>
<proteinExistence type="inferred from homology"/>
<keyword evidence="2 6" id="KW-0479">Metal-binding</keyword>
<keyword evidence="4 6" id="KW-0862">Zinc</keyword>
<keyword evidence="5 6" id="KW-0482">Metalloprotease</keyword>
<dbReference type="InterPro" id="IPR004438">
    <property type="entry name" value="Peptidase_M3B"/>
</dbReference>
<evidence type="ECO:0000313" key="10">
    <source>
        <dbReference type="Proteomes" id="UP001229251"/>
    </source>
</evidence>
<dbReference type="InterPro" id="IPR001567">
    <property type="entry name" value="Pept_M3A_M3B_dom"/>
</dbReference>
<evidence type="ECO:0000256" key="1">
    <source>
        <dbReference type="ARBA" id="ARBA00022670"/>
    </source>
</evidence>
<dbReference type="InterPro" id="IPR034009">
    <property type="entry name" value="M3B_PepF_4"/>
</dbReference>
<dbReference type="CDD" id="cd09609">
    <property type="entry name" value="M3B_PepF"/>
    <property type="match status" value="1"/>
</dbReference>
<keyword evidence="3 6" id="KW-0378">Hydrolase</keyword>
<evidence type="ECO:0000256" key="3">
    <source>
        <dbReference type="ARBA" id="ARBA00022801"/>
    </source>
</evidence>
<dbReference type="SUPFAM" id="SSF55486">
    <property type="entry name" value="Metalloproteases ('zincins'), catalytic domain"/>
    <property type="match status" value="1"/>
</dbReference>
<dbReference type="NCBIfam" id="TIGR00181">
    <property type="entry name" value="pepF"/>
    <property type="match status" value="1"/>
</dbReference>
<accession>A0AAJ1V699</accession>
<protein>
    <recommendedName>
        <fullName evidence="6">Oligopeptidase F</fullName>
        <ecNumber evidence="6">3.4.24.-</ecNumber>
    </recommendedName>
</protein>
<dbReference type="InterPro" id="IPR013647">
    <property type="entry name" value="OligopepF_N_dom"/>
</dbReference>
<dbReference type="Gene3D" id="1.10.1370.20">
    <property type="entry name" value="Oligoendopeptidase f, C-terminal domain"/>
    <property type="match status" value="1"/>
</dbReference>
<comment type="similarity">
    <text evidence="6">Belongs to the peptidase M3B family.</text>
</comment>
<dbReference type="PANTHER" id="PTHR11804:SF45">
    <property type="entry name" value="SIMILAR TO OLIGOENDOPEPTIDASE"/>
    <property type="match status" value="1"/>
</dbReference>
<evidence type="ECO:0000259" key="8">
    <source>
        <dbReference type="Pfam" id="PF08439"/>
    </source>
</evidence>
<feature type="domain" description="Oligopeptidase F N-terminal" evidence="8">
    <location>
        <begin position="112"/>
        <end position="178"/>
    </location>
</feature>
<reference evidence="9" key="1">
    <citation type="submission" date="2023-05" db="EMBL/GenBank/DDBJ databases">
        <title>Cataloging the Phylogenetic Diversity of Human Bladder Bacteria.</title>
        <authorList>
            <person name="Du J."/>
        </authorList>
    </citation>
    <scope>NUCLEOTIDE SEQUENCE</scope>
    <source>
        <strain evidence="9">UMB1231</strain>
    </source>
</reference>
<dbReference type="RefSeq" id="WP_285066471.1">
    <property type="nucleotide sequence ID" value="NZ_JASOOE010000022.1"/>
</dbReference>
<organism evidence="9 10">
    <name type="scientific">Facklamia hominis</name>
    <dbReference type="NCBI Taxonomy" id="178214"/>
    <lineage>
        <taxon>Bacteria</taxon>
        <taxon>Bacillati</taxon>
        <taxon>Bacillota</taxon>
        <taxon>Bacilli</taxon>
        <taxon>Lactobacillales</taxon>
        <taxon>Aerococcaceae</taxon>
        <taxon>Facklamia</taxon>
    </lineage>
</organism>
<comment type="caution">
    <text evidence="9">The sequence shown here is derived from an EMBL/GenBank/DDBJ whole genome shotgun (WGS) entry which is preliminary data.</text>
</comment>
<evidence type="ECO:0000256" key="2">
    <source>
        <dbReference type="ARBA" id="ARBA00022723"/>
    </source>
</evidence>
<sequence>MSLPLRKDLDPKLTWDLNLLFKDQESFEKAIVAYQKDLQTISQYQGKLNQEKQLLSMLQLLEKIFAQLTWLNDFGFLGYEVDKNNPVYEENNYKLLAIYDETKKALSFIEVELANLDPNYLQSFVDSQSGAAYQRYLDKISMNREHVLSLEVESALSSINSQLFNQYRLSNVLKYQDLHFEDFTCRGKTYANTFAGFEGDYEVDLDPELRHAAWDSFHQGLAKYQNTAAHLYISHVQTEKAISKLRGYDSVIDYLLSDQEVSREAYNRQIDVIMTHLAPVMQRYAKLLAAKHGLSKISLADIKIPYSTQEPKKISIQASRQMIQDALSIFGSEYRQIIERAFEERWIDYPMNQSKSTGGFCSTVYQGPSYILLNWTGLLSEVLVLAHELGHAGHFQLSNQYQKATTPEASLYFIEAPSTANEVFMCHYLLSKDLDDEERANLVGEFISRTYFHNMVTHLLEADFQRKVYLAVDRGENLNAQKLNQFFKETLEQFWQEAVEINPGAELTWMRQPHYYMGLYSYTYSAGLTIGTQIGRKIANHDHETIQAWLDVLKAGGSMKPLDLAKAAGVDMSNDQALRDTIAYVDHLLDYLK</sequence>
<dbReference type="GO" id="GO:0006518">
    <property type="term" value="P:peptide metabolic process"/>
    <property type="evidence" value="ECO:0007669"/>
    <property type="project" value="TreeGrafter"/>
</dbReference>
<dbReference type="PANTHER" id="PTHR11804">
    <property type="entry name" value="PROTEASE M3 THIMET OLIGOPEPTIDASE-RELATED"/>
    <property type="match status" value="1"/>
</dbReference>
<dbReference type="Pfam" id="PF08439">
    <property type="entry name" value="Peptidase_M3_N"/>
    <property type="match status" value="1"/>
</dbReference>
<dbReference type="Proteomes" id="UP001229251">
    <property type="component" value="Unassembled WGS sequence"/>
</dbReference>
<dbReference type="EMBL" id="JASOOE010000022">
    <property type="protein sequence ID" value="MDK7188044.1"/>
    <property type="molecule type" value="Genomic_DNA"/>
</dbReference>
<dbReference type="GO" id="GO:0006508">
    <property type="term" value="P:proteolysis"/>
    <property type="evidence" value="ECO:0007669"/>
    <property type="project" value="UniProtKB-KW"/>
</dbReference>
<evidence type="ECO:0000313" key="9">
    <source>
        <dbReference type="EMBL" id="MDK7188044.1"/>
    </source>
</evidence>
<evidence type="ECO:0000259" key="7">
    <source>
        <dbReference type="Pfam" id="PF01432"/>
    </source>
</evidence>
<keyword evidence="1 6" id="KW-0645">Protease</keyword>
<dbReference type="Gene3D" id="1.20.140.70">
    <property type="entry name" value="Oligopeptidase f, N-terminal domain"/>
    <property type="match status" value="1"/>
</dbReference>
<gene>
    <name evidence="9" type="primary">pepF</name>
    <name evidence="9" type="ORF">QP433_08680</name>
</gene>
<dbReference type="GO" id="GO:0004222">
    <property type="term" value="F:metalloendopeptidase activity"/>
    <property type="evidence" value="ECO:0007669"/>
    <property type="project" value="UniProtKB-UniRule"/>
</dbReference>
<dbReference type="InterPro" id="IPR045090">
    <property type="entry name" value="Pept_M3A_M3B"/>
</dbReference>
<evidence type="ECO:0000256" key="4">
    <source>
        <dbReference type="ARBA" id="ARBA00022833"/>
    </source>
</evidence>
<dbReference type="Pfam" id="PF01432">
    <property type="entry name" value="Peptidase_M3"/>
    <property type="match status" value="1"/>
</dbReference>
<feature type="domain" description="Peptidase M3A/M3B catalytic" evidence="7">
    <location>
        <begin position="206"/>
        <end position="582"/>
    </location>
</feature>
<evidence type="ECO:0000256" key="6">
    <source>
        <dbReference type="RuleBase" id="RU368091"/>
    </source>
</evidence>
<dbReference type="InterPro" id="IPR042088">
    <property type="entry name" value="OligoPept_F_C"/>
</dbReference>
<dbReference type="AlphaFoldDB" id="A0AAJ1V699"/>
<dbReference type="GO" id="GO:0046872">
    <property type="term" value="F:metal ion binding"/>
    <property type="evidence" value="ECO:0007669"/>
    <property type="project" value="UniProtKB-UniRule"/>
</dbReference>
<dbReference type="EC" id="3.4.24.-" evidence="6"/>
<comment type="function">
    <text evidence="6">Has oligopeptidase activity and degrades a variety of small bioactive peptides.</text>
</comment>